<accession>A0ABZ0K0L9</accession>
<dbReference type="RefSeq" id="WP_310469649.1">
    <property type="nucleotide sequence ID" value="NZ_CP136522.1"/>
</dbReference>
<proteinExistence type="predicted"/>
<keyword evidence="2" id="KW-1185">Reference proteome</keyword>
<evidence type="ECO:0000313" key="2">
    <source>
        <dbReference type="Proteomes" id="UP001529491"/>
    </source>
</evidence>
<gene>
    <name evidence="1" type="ORF">RGE70_00750</name>
</gene>
<evidence type="ECO:0000313" key="1">
    <source>
        <dbReference type="EMBL" id="WOT05388.1"/>
    </source>
</evidence>
<sequence>MFVHESVAKAKLRGALRVSEFKKEEILHSFRDFMCKKQKCRLSKADAQRYVKDSRDFFGEMLIGEFTKVKNGSWHFQSETYFVEPRLYELDNYGLVTPFVVNFFDSRHFLKRKAGYSRIISSLFLFHQHFLVRALQRLELETIGDVGKKFHPIIKWCVHKSVPFKHLPEFPHFVMRDCVVVCHKLPEKGGMLFKTILMKKMMNKNQLEKFGKAFDKLESKKIESVLVNHTGDILRSVISTKENESIRTHVGKSVWFAN</sequence>
<reference evidence="1 2" key="1">
    <citation type="submission" date="2023-10" db="EMBL/GenBank/DDBJ databases">
        <title>Complete genome sequence of Shewanella sp. DAU334.</title>
        <authorList>
            <person name="Lee Y.-S."/>
            <person name="Jeong H.-R."/>
            <person name="Hwang E.-J."/>
            <person name="Choi Y.-L."/>
            <person name="Kim G.-D."/>
        </authorList>
    </citation>
    <scope>NUCLEOTIDE SEQUENCE [LARGE SCALE GENOMIC DNA]</scope>
    <source>
        <strain evidence="1 2">DAU334</strain>
    </source>
</reference>
<organism evidence="1 2">
    <name type="scientific">Shewanella youngdeokensis</name>
    <dbReference type="NCBI Taxonomy" id="2999068"/>
    <lineage>
        <taxon>Bacteria</taxon>
        <taxon>Pseudomonadati</taxon>
        <taxon>Pseudomonadota</taxon>
        <taxon>Gammaproteobacteria</taxon>
        <taxon>Alteromonadales</taxon>
        <taxon>Shewanellaceae</taxon>
        <taxon>Shewanella</taxon>
    </lineage>
</organism>
<protein>
    <submittedName>
        <fullName evidence="1">Uncharacterized protein</fullName>
    </submittedName>
</protein>
<name>A0ABZ0K0L9_9GAMM</name>
<dbReference type="Proteomes" id="UP001529491">
    <property type="component" value="Chromosome"/>
</dbReference>
<dbReference type="EMBL" id="CP136522">
    <property type="protein sequence ID" value="WOT05388.1"/>
    <property type="molecule type" value="Genomic_DNA"/>
</dbReference>